<reference evidence="1 2" key="1">
    <citation type="journal article" date="2008" name="BMC Genomics">
        <title>The missing link: Bordetella petrii is endowed with both the metabolic versatility of environmental bacteria and virulence traits of pathogenic Bordetellae.</title>
        <authorList>
            <person name="Gross R."/>
            <person name="Guzman C.A."/>
            <person name="Sebaihia M."/>
            <person name="Martins Dos Santos V.A."/>
            <person name="Pieper D.H."/>
            <person name="Koebnik R."/>
            <person name="Lechner M."/>
            <person name="Bartels D."/>
            <person name="Buhrmester J."/>
            <person name="Choudhuri J.V."/>
            <person name="Ebensen T."/>
            <person name="Gaigalat L."/>
            <person name="Herrmann S."/>
            <person name="Khachane A.N."/>
            <person name="Larisch C."/>
            <person name="Link S."/>
            <person name="Linke B."/>
            <person name="Meyer F."/>
            <person name="Mormann S."/>
            <person name="Nakunst D."/>
            <person name="Rueckert C."/>
            <person name="Schneiker-Bekel S."/>
            <person name="Schulze K."/>
            <person name="Vorhoelter F.J."/>
            <person name="Yevsa T."/>
            <person name="Engle J.T."/>
            <person name="Goldman W.E."/>
            <person name="Puehler A."/>
            <person name="Goebel U.B."/>
            <person name="Goesmann A."/>
            <person name="Bloecker H."/>
            <person name="Kaiser O."/>
            <person name="Martinez-Arias R."/>
        </authorList>
    </citation>
    <scope>NUCLEOTIDE SEQUENCE [LARGE SCALE GENOMIC DNA]</scope>
    <source>
        <strain evidence="2">ATCC BAA-461 / DSM 12804 / CCUG 43448 / CIP 107267 / Se-1111R</strain>
    </source>
</reference>
<sequence>MYIPEHFAETRPEVLHRIIREHPLGVLVTHGPDGLDANHLPFEIDPDQGPHGLLSAHVARANPVWQSCPTGTPVMVVFRGAEAYISPNWYPSKHKAHRQVPTWNYEVVHAHGILTIRDDERFVRGIVARLTRRHEAAEPRPWKMGDAPPDFIDDMLRHIVGIEISITSLVGKLKLSQNKDARDRLGAVQALDARGSHELAASMRDAGREND</sequence>
<name>A9HXT0_BORPD</name>
<dbReference type="SUPFAM" id="SSF50475">
    <property type="entry name" value="FMN-binding split barrel"/>
    <property type="match status" value="1"/>
</dbReference>
<organism evidence="1 2">
    <name type="scientific">Bordetella petrii (strain ATCC BAA-461 / DSM 12804 / CCUG 43448 / CIP 107267 / Se-1111R)</name>
    <dbReference type="NCBI Taxonomy" id="340100"/>
    <lineage>
        <taxon>Bacteria</taxon>
        <taxon>Pseudomonadati</taxon>
        <taxon>Pseudomonadota</taxon>
        <taxon>Betaproteobacteria</taxon>
        <taxon>Burkholderiales</taxon>
        <taxon>Alcaligenaceae</taxon>
        <taxon>Bordetella</taxon>
    </lineage>
</organism>
<dbReference type="PIRSF" id="PIRSF010372">
    <property type="entry name" value="PaiB"/>
    <property type="match status" value="1"/>
</dbReference>
<dbReference type="STRING" id="94624.Bpet0244"/>
<dbReference type="InterPro" id="IPR012349">
    <property type="entry name" value="Split_barrel_FMN-bd"/>
</dbReference>
<dbReference type="InterPro" id="IPR007396">
    <property type="entry name" value="TR_PAI2-type"/>
</dbReference>
<evidence type="ECO:0000313" key="1">
    <source>
        <dbReference type="EMBL" id="CAP40575.1"/>
    </source>
</evidence>
<dbReference type="Gene3D" id="2.30.110.10">
    <property type="entry name" value="Electron Transport, Fmn-binding Protein, Chain A"/>
    <property type="match status" value="1"/>
</dbReference>
<dbReference type="EMBL" id="AM902716">
    <property type="protein sequence ID" value="CAP40575.1"/>
    <property type="molecule type" value="Genomic_DNA"/>
</dbReference>
<gene>
    <name evidence="1" type="ordered locus">Bpet0244</name>
</gene>
<dbReference type="AlphaFoldDB" id="A9HXT0"/>
<evidence type="ECO:0000313" key="2">
    <source>
        <dbReference type="Proteomes" id="UP000001225"/>
    </source>
</evidence>
<protein>
    <submittedName>
        <fullName evidence="1">Negative transcriptional regulator</fullName>
    </submittedName>
</protein>
<accession>A9HXT0</accession>
<dbReference type="Proteomes" id="UP000001225">
    <property type="component" value="Chromosome"/>
</dbReference>
<keyword evidence="2" id="KW-1185">Reference proteome</keyword>
<dbReference type="PANTHER" id="PTHR35802">
    <property type="entry name" value="PROTEASE SYNTHASE AND SPORULATION PROTEIN PAI 2"/>
    <property type="match status" value="1"/>
</dbReference>
<dbReference type="PANTHER" id="PTHR35802:SF1">
    <property type="entry name" value="PROTEASE SYNTHASE AND SPORULATION PROTEIN PAI 2"/>
    <property type="match status" value="1"/>
</dbReference>
<dbReference type="KEGG" id="bpt:Bpet0244"/>
<dbReference type="eggNOG" id="COG2808">
    <property type="taxonomic scope" value="Bacteria"/>
</dbReference>
<proteinExistence type="predicted"/>
<dbReference type="Pfam" id="PF04299">
    <property type="entry name" value="FMN_bind_2"/>
    <property type="match status" value="1"/>
</dbReference>